<feature type="compositionally biased region" description="Low complexity" evidence="6">
    <location>
        <begin position="225"/>
        <end position="236"/>
    </location>
</feature>
<dbReference type="Pfam" id="PF00172">
    <property type="entry name" value="Zn_clus"/>
    <property type="match status" value="1"/>
</dbReference>
<keyword evidence="3" id="KW-0805">Transcription regulation</keyword>
<dbReference type="InterPro" id="IPR007219">
    <property type="entry name" value="XnlR_reg_dom"/>
</dbReference>
<feature type="compositionally biased region" description="Basic and acidic residues" evidence="6">
    <location>
        <begin position="1"/>
        <end position="11"/>
    </location>
</feature>
<dbReference type="GO" id="GO:0006351">
    <property type="term" value="P:DNA-templated transcription"/>
    <property type="evidence" value="ECO:0007669"/>
    <property type="project" value="InterPro"/>
</dbReference>
<evidence type="ECO:0000256" key="3">
    <source>
        <dbReference type="ARBA" id="ARBA00023015"/>
    </source>
</evidence>
<evidence type="ECO:0000259" key="7">
    <source>
        <dbReference type="PROSITE" id="PS50048"/>
    </source>
</evidence>
<dbReference type="SMART" id="SM00066">
    <property type="entry name" value="GAL4"/>
    <property type="match status" value="1"/>
</dbReference>
<feature type="compositionally biased region" description="Basic and acidic residues" evidence="6">
    <location>
        <begin position="32"/>
        <end position="60"/>
    </location>
</feature>
<dbReference type="AlphaFoldDB" id="A0A317XX80"/>
<dbReference type="CDD" id="cd12148">
    <property type="entry name" value="fungal_TF_MHR"/>
    <property type="match status" value="1"/>
</dbReference>
<evidence type="ECO:0000313" key="9">
    <source>
        <dbReference type="Proteomes" id="UP000246740"/>
    </source>
</evidence>
<dbReference type="GO" id="GO:0000981">
    <property type="term" value="F:DNA-binding transcription factor activity, RNA polymerase II-specific"/>
    <property type="evidence" value="ECO:0007669"/>
    <property type="project" value="InterPro"/>
</dbReference>
<feature type="compositionally biased region" description="Low complexity" evidence="6">
    <location>
        <begin position="247"/>
        <end position="257"/>
    </location>
</feature>
<feature type="compositionally biased region" description="Basic and acidic residues" evidence="6">
    <location>
        <begin position="429"/>
        <end position="442"/>
    </location>
</feature>
<dbReference type="GO" id="GO:0003677">
    <property type="term" value="F:DNA binding"/>
    <property type="evidence" value="ECO:0007669"/>
    <property type="project" value="InterPro"/>
</dbReference>
<dbReference type="InterPro" id="IPR050815">
    <property type="entry name" value="TF_fung"/>
</dbReference>
<dbReference type="InParanoid" id="A0A317XX80"/>
<dbReference type="SUPFAM" id="SSF57701">
    <property type="entry name" value="Zn2/Cys6 DNA-binding domain"/>
    <property type="match status" value="1"/>
</dbReference>
<feature type="region of interest" description="Disordered" evidence="6">
    <location>
        <begin position="224"/>
        <end position="270"/>
    </location>
</feature>
<name>A0A317XX80_9BASI</name>
<dbReference type="InterPro" id="IPR036864">
    <property type="entry name" value="Zn2-C6_fun-type_DNA-bd_sf"/>
</dbReference>
<proteinExistence type="predicted"/>
<evidence type="ECO:0000256" key="5">
    <source>
        <dbReference type="ARBA" id="ARBA00023242"/>
    </source>
</evidence>
<gene>
    <name evidence="8" type="ORF">BCV70DRAFT_196960</name>
</gene>
<feature type="region of interest" description="Disordered" evidence="6">
    <location>
        <begin position="1"/>
        <end position="67"/>
    </location>
</feature>
<feature type="region of interest" description="Disordered" evidence="6">
    <location>
        <begin position="305"/>
        <end position="326"/>
    </location>
</feature>
<dbReference type="CDD" id="cd00067">
    <property type="entry name" value="GAL4"/>
    <property type="match status" value="1"/>
</dbReference>
<comment type="subcellular location">
    <subcellularLocation>
        <location evidence="1">Nucleus</location>
    </subcellularLocation>
</comment>
<dbReference type="SMART" id="SM00906">
    <property type="entry name" value="Fungal_trans"/>
    <property type="match status" value="1"/>
</dbReference>
<evidence type="ECO:0000256" key="1">
    <source>
        <dbReference type="ARBA" id="ARBA00004123"/>
    </source>
</evidence>
<dbReference type="GO" id="GO:0005634">
    <property type="term" value="C:nucleus"/>
    <property type="evidence" value="ECO:0007669"/>
    <property type="project" value="UniProtKB-SubCell"/>
</dbReference>
<dbReference type="Pfam" id="PF04082">
    <property type="entry name" value="Fungal_trans"/>
    <property type="match status" value="1"/>
</dbReference>
<feature type="compositionally biased region" description="Polar residues" evidence="6">
    <location>
        <begin position="12"/>
        <end position="24"/>
    </location>
</feature>
<dbReference type="InterPro" id="IPR001138">
    <property type="entry name" value="Zn2Cys6_DnaBD"/>
</dbReference>
<keyword evidence="2" id="KW-0479">Metal-binding</keyword>
<keyword evidence="9" id="KW-1185">Reference proteome</keyword>
<accession>A0A317XX80</accession>
<reference evidence="8 9" key="1">
    <citation type="journal article" date="2018" name="Mol. Biol. Evol.">
        <title>Broad Genomic Sampling Reveals a Smut Pathogenic Ancestry of the Fungal Clade Ustilaginomycotina.</title>
        <authorList>
            <person name="Kijpornyongpan T."/>
            <person name="Mondo S.J."/>
            <person name="Barry K."/>
            <person name="Sandor L."/>
            <person name="Lee J."/>
            <person name="Lipzen A."/>
            <person name="Pangilinan J."/>
            <person name="LaButti K."/>
            <person name="Hainaut M."/>
            <person name="Henrissat B."/>
            <person name="Grigoriev I.V."/>
            <person name="Spatafora J.W."/>
            <person name="Aime M.C."/>
        </authorList>
    </citation>
    <scope>NUCLEOTIDE SEQUENCE [LARGE SCALE GENOMIC DNA]</scope>
    <source>
        <strain evidence="8 9">MCA 3645</strain>
    </source>
</reference>
<protein>
    <recommendedName>
        <fullName evidence="7">Zn(2)-C6 fungal-type domain-containing protein</fullName>
    </recommendedName>
</protein>
<evidence type="ECO:0000256" key="6">
    <source>
        <dbReference type="SAM" id="MobiDB-lite"/>
    </source>
</evidence>
<dbReference type="PROSITE" id="PS50048">
    <property type="entry name" value="ZN2_CY6_FUNGAL_2"/>
    <property type="match status" value="1"/>
</dbReference>
<dbReference type="Proteomes" id="UP000246740">
    <property type="component" value="Unassembled WGS sequence"/>
</dbReference>
<feature type="region of interest" description="Disordered" evidence="6">
    <location>
        <begin position="908"/>
        <end position="942"/>
    </location>
</feature>
<keyword evidence="4" id="KW-0804">Transcription</keyword>
<organism evidence="8 9">
    <name type="scientific">Testicularia cyperi</name>
    <dbReference type="NCBI Taxonomy" id="1882483"/>
    <lineage>
        <taxon>Eukaryota</taxon>
        <taxon>Fungi</taxon>
        <taxon>Dikarya</taxon>
        <taxon>Basidiomycota</taxon>
        <taxon>Ustilaginomycotina</taxon>
        <taxon>Ustilaginomycetes</taxon>
        <taxon>Ustilaginales</taxon>
        <taxon>Anthracoideaceae</taxon>
        <taxon>Testicularia</taxon>
    </lineage>
</organism>
<evidence type="ECO:0000256" key="2">
    <source>
        <dbReference type="ARBA" id="ARBA00022723"/>
    </source>
</evidence>
<evidence type="ECO:0000313" key="8">
    <source>
        <dbReference type="EMBL" id="PWZ02712.1"/>
    </source>
</evidence>
<dbReference type="GO" id="GO:0008270">
    <property type="term" value="F:zinc ion binding"/>
    <property type="evidence" value="ECO:0007669"/>
    <property type="project" value="InterPro"/>
</dbReference>
<dbReference type="PANTHER" id="PTHR47338:SF29">
    <property type="entry name" value="ZN(2)-C6 FUNGAL-TYPE DOMAIN-CONTAINING PROTEIN"/>
    <property type="match status" value="1"/>
</dbReference>
<keyword evidence="5" id="KW-0539">Nucleus</keyword>
<evidence type="ECO:0000256" key="4">
    <source>
        <dbReference type="ARBA" id="ARBA00023163"/>
    </source>
</evidence>
<dbReference type="PANTHER" id="PTHR47338">
    <property type="entry name" value="ZN(II)2CYS6 TRANSCRIPTION FACTOR (EUROFUNG)-RELATED"/>
    <property type="match status" value="1"/>
</dbReference>
<feature type="region of interest" description="Disordered" evidence="6">
    <location>
        <begin position="421"/>
        <end position="442"/>
    </location>
</feature>
<dbReference type="Gene3D" id="4.10.240.10">
    <property type="entry name" value="Zn(2)-C6 fungal-type DNA-binding domain"/>
    <property type="match status" value="1"/>
</dbReference>
<feature type="domain" description="Zn(2)-C6 fungal-type" evidence="7">
    <location>
        <begin position="156"/>
        <end position="179"/>
    </location>
</feature>
<dbReference type="STRING" id="1882483.A0A317XX80"/>
<dbReference type="EMBL" id="KZ819188">
    <property type="protein sequence ID" value="PWZ02712.1"/>
    <property type="molecule type" value="Genomic_DNA"/>
</dbReference>
<sequence>MESTDPHHDQQQHQNGSESYTASASAAPVYSEHVDHQSHPQHHDNADDEEQHHHAADHQHQSHNTYGHHHAAFSTPVRSSHAEAQAALEAVAAAASAGKIQMTPPSSSTDTSFLTTPAAAAAAAAAAASASASASSPSSPGPSASPFGTHLGRNKACQSCRARKLKCDGQKPVCGQCAKGWQIKFRMAQNKAKNKKKAQDPAVQAELESLPEYMPPCVYLPVTQRTSSRSARPSATGLESGDVSMEAPSATATPISATKKRKRTEDQSDDQVVRMQHEIDQLKRQLAQVTGVVDDQSTHLATAFANHHQQQQQQQQQGADGAARHPSKDELAIAHMLATSMPSGEGPATSQGMTASGAPFDYQQHAAAAVAAAAANGLDGNSFGVLDPALHDSTAVTASEQAHQLSVASSGNGYPQAHAANARMTVSDAAHKQAKVSELHEEMHEDLASPLLELMMSSWPADFPPPNLVTQLVTTYFEKTTAQSLFIHPAKFMENLSQGPQHPRFPSRGVLHGIFAHAYPRLRTSEMPAGSFGGHPHPSVLGSGAAEKRQSMKAAAAFHAKRAQGLVQKACAEGSFEEAAQIQSLLVAYHYINDQSFEAWMVSGGFASLVKGMELNRLAPIRSYGSQVDERKAGTSRGPKAGIYRAAIKRNALTALEHEERIRLFWNCYYSDRAACSSTHWAQNIDDLDIRTELPGAFDDFINASPDLVYRERQTLDSPNLFTELHYDPALLHLKAAILHARCVNYMSRLPHDAGIVDVLSTDFHKLDATITAMMESVPAKWRDLPSFDPMLQPTGDFDPPYLNDGVNYRPSKQISLMTNQLVLAHGLLYGSAISLHEPVAHHVDQSARKSSRAAQRIIGIIKVFVAARVDLLQAGSLLTLMIVLAARALVRQYKKTRKEATKAYQKLRRANADSGGAGGGGRLGASSTTSSPPTFNRKEAGTSYNKFGMGLDAPGSGDGEQPTHLNTAGITESLEDEMETALEHDPTLRSQVDPEGLLASLRDDLELIFWSLVKYGETYPLGVGQAKVVAQLLGKDYSSELEQSGLFKKVAGGASTAGSVGSDVGSFNEQLPPNASGSVHPGMQAPAQPHQAYHQQQHPYHQPNQTAWNPNAAFHPAEASYRIGSLYMERPPVSAYYPAQTTQHPPK</sequence>
<dbReference type="OrthoDB" id="5600212at2759"/>